<dbReference type="InterPro" id="IPR046748">
    <property type="entry name" value="HipA_2"/>
</dbReference>
<dbReference type="Gene3D" id="1.10.1070.20">
    <property type="match status" value="1"/>
</dbReference>
<dbReference type="AlphaFoldDB" id="A0A226HP67"/>
<gene>
    <name evidence="2" type="ORF">B0A66_02040</name>
</gene>
<comment type="caution">
    <text evidence="2">The sequence shown here is derived from an EMBL/GenBank/DDBJ whole genome shotgun (WGS) entry which is preliminary data.</text>
</comment>
<feature type="domain" description="HipA-like kinase" evidence="1">
    <location>
        <begin position="18"/>
        <end position="241"/>
    </location>
</feature>
<evidence type="ECO:0000313" key="2">
    <source>
        <dbReference type="EMBL" id="OXA95904.1"/>
    </source>
</evidence>
<proteinExistence type="predicted"/>
<protein>
    <recommendedName>
        <fullName evidence="1">HipA-like kinase domain-containing protein</fullName>
    </recommendedName>
</protein>
<keyword evidence="3" id="KW-1185">Reference proteome</keyword>
<dbReference type="Proteomes" id="UP000198345">
    <property type="component" value="Unassembled WGS sequence"/>
</dbReference>
<evidence type="ECO:0000313" key="3">
    <source>
        <dbReference type="Proteomes" id="UP000198345"/>
    </source>
</evidence>
<dbReference type="Pfam" id="PF20613">
    <property type="entry name" value="HipA_2"/>
    <property type="match status" value="1"/>
</dbReference>
<reference evidence="2 3" key="1">
    <citation type="submission" date="2016-11" db="EMBL/GenBank/DDBJ databases">
        <title>Whole genomes of Flavobacteriaceae.</title>
        <authorList>
            <person name="Stine C."/>
            <person name="Li C."/>
            <person name="Tadesse D."/>
        </authorList>
    </citation>
    <scope>NUCLEOTIDE SEQUENCE [LARGE SCALE GENOMIC DNA]</scope>
    <source>
        <strain evidence="2 3">DSM 18292</strain>
    </source>
</reference>
<organism evidence="2 3">
    <name type="scientific">Flavobacterium hercynium</name>
    <dbReference type="NCBI Taxonomy" id="387094"/>
    <lineage>
        <taxon>Bacteria</taxon>
        <taxon>Pseudomonadati</taxon>
        <taxon>Bacteroidota</taxon>
        <taxon>Flavobacteriia</taxon>
        <taxon>Flavobacteriales</taxon>
        <taxon>Flavobacteriaceae</taxon>
        <taxon>Flavobacterium</taxon>
    </lineage>
</organism>
<name>A0A226HP67_9FLAO</name>
<sequence length="272" mass="31342">MILTQQSLYRSERMFTTGDKPILVTCSDMSDWVCKHGRLYPSVLFSEVIGSTFAELWDLKTPKISFVNVHTDHLPNEYLNIVQPAFFNKPCFGSLFIEESQVLDKTLLPSFKNQTFRSKIVNKEDLLKIALFDIWLGNEDRHHANSNLLLDQTLPNKYYFNVFDHGAIFNSNTLIHGLQLISDNESIICSDFAQILFRKGKTLTKIVDNVVKDFYLCTLECEAQLSTILVDIPAEWRLDLPSLEVLIRNNLFTANWKSDCENHFRALIQANI</sequence>
<dbReference type="EMBL" id="MUGW01000003">
    <property type="protein sequence ID" value="OXA95904.1"/>
    <property type="molecule type" value="Genomic_DNA"/>
</dbReference>
<evidence type="ECO:0000259" key="1">
    <source>
        <dbReference type="Pfam" id="PF20613"/>
    </source>
</evidence>
<accession>A0A226HP67</accession>